<evidence type="ECO:0000313" key="2">
    <source>
        <dbReference type="Proteomes" id="UP000886501"/>
    </source>
</evidence>
<protein>
    <submittedName>
        <fullName evidence="1">Uncharacterized protein</fullName>
    </submittedName>
</protein>
<keyword evidence="2" id="KW-1185">Reference proteome</keyword>
<reference evidence="1" key="1">
    <citation type="submission" date="2019-10" db="EMBL/GenBank/DDBJ databases">
        <authorList>
            <consortium name="DOE Joint Genome Institute"/>
            <person name="Kuo A."/>
            <person name="Miyauchi S."/>
            <person name="Kiss E."/>
            <person name="Drula E."/>
            <person name="Kohler A."/>
            <person name="Sanchez-Garcia M."/>
            <person name="Andreopoulos B."/>
            <person name="Barry K.W."/>
            <person name="Bonito G."/>
            <person name="Buee M."/>
            <person name="Carver A."/>
            <person name="Chen C."/>
            <person name="Cichocki N."/>
            <person name="Clum A."/>
            <person name="Culley D."/>
            <person name="Crous P.W."/>
            <person name="Fauchery L."/>
            <person name="Girlanda M."/>
            <person name="Hayes R."/>
            <person name="Keri Z."/>
            <person name="Labutti K."/>
            <person name="Lipzen A."/>
            <person name="Lombard V."/>
            <person name="Magnuson J."/>
            <person name="Maillard F."/>
            <person name="Morin E."/>
            <person name="Murat C."/>
            <person name="Nolan M."/>
            <person name="Ohm R."/>
            <person name="Pangilinan J."/>
            <person name="Pereira M."/>
            <person name="Perotto S."/>
            <person name="Peter M."/>
            <person name="Riley R."/>
            <person name="Sitrit Y."/>
            <person name="Stielow B."/>
            <person name="Szollosi G."/>
            <person name="Zifcakova L."/>
            <person name="Stursova M."/>
            <person name="Spatafora J.W."/>
            <person name="Tedersoo L."/>
            <person name="Vaario L.-M."/>
            <person name="Yamada A."/>
            <person name="Yan M."/>
            <person name="Wang P."/>
            <person name="Xu J."/>
            <person name="Bruns T."/>
            <person name="Baldrian P."/>
            <person name="Vilgalys R."/>
            <person name="Henrissat B."/>
            <person name="Grigoriev I.V."/>
            <person name="Hibbett D."/>
            <person name="Nagy L.G."/>
            <person name="Martin F.M."/>
        </authorList>
    </citation>
    <scope>NUCLEOTIDE SEQUENCE</scope>
    <source>
        <strain evidence="1">P2</strain>
    </source>
</reference>
<sequence length="743" mass="83424">MYTWCARTRLGHNVNHRLFSTPSTVTRHTLANARGNSPRRIFLAAQDIAAIRARYRLPQQHHESFDPPVSGPSRLPNEQEVLDDLTSLAASGRTSDLALLHTVLESFPTQCNLEITASTHAAIFDSFIASGNSSAALRWLETMNTKPGQIPPSLSQWHAWIEAFGPSHQDTQFPSLFRSIVASGCQPTPETYSVALNAMFHAKHPPKETAARKLLCEAHQTGVPHDEIVISSVTEGYAARRMVPVAEQMKVFYEKLYTRQTNLHAETVALLRRAFAQGKHRATLEAEKLRSQGFIPTPPTLHVLLADSISADDIHFWESTLQVQADVHAWLLVIHNCIQSTRSPDRAFQVYKDYIASGMTPTSKVVNPILRLLCMKTLRPPKECDVDRALLIYTDLFRATKPGEPSAVIYNTLISALVSTQNTRKYFPKALSLLEDMQSRGVEMDSMTATSITILLLRSSSTPTEAFQAYKRVFRGPDGKLALDAEGYVAVLNVFCRLTFGKESIHTAIPAWEQYFEIVKDMREAGYPVNVKVYSIILQQLGFTATKIMRSRSQAPEEGNGNQSKVEDVVDILSIQRATRRIHQILITDAAIQPDTIVWNTLMDAYQRAGCLRDAYRIWESLWLSRSFDNASISIMADACGHAGAHAEAVQIFPRIVKSGFKMNIRNWNAWLECLCRLNRVKEAIEVLCNEMGQNGNVEPNEDSIRVILSFVQDRLGETEMKKRIERHWPTLWKSSMSLGLAL</sequence>
<name>A0ACB6ZXU6_THEGA</name>
<gene>
    <name evidence="1" type="ORF">BDM02DRAFT_3257255</name>
</gene>
<dbReference type="Proteomes" id="UP000886501">
    <property type="component" value="Unassembled WGS sequence"/>
</dbReference>
<organism evidence="1 2">
    <name type="scientific">Thelephora ganbajun</name>
    <name type="common">Ganba fungus</name>
    <dbReference type="NCBI Taxonomy" id="370292"/>
    <lineage>
        <taxon>Eukaryota</taxon>
        <taxon>Fungi</taxon>
        <taxon>Dikarya</taxon>
        <taxon>Basidiomycota</taxon>
        <taxon>Agaricomycotina</taxon>
        <taxon>Agaricomycetes</taxon>
        <taxon>Thelephorales</taxon>
        <taxon>Thelephoraceae</taxon>
        <taxon>Thelephora</taxon>
    </lineage>
</organism>
<comment type="caution">
    <text evidence="1">The sequence shown here is derived from an EMBL/GenBank/DDBJ whole genome shotgun (WGS) entry which is preliminary data.</text>
</comment>
<evidence type="ECO:0000313" key="1">
    <source>
        <dbReference type="EMBL" id="KAF9654213.1"/>
    </source>
</evidence>
<reference evidence="1" key="2">
    <citation type="journal article" date="2020" name="Nat. Commun.">
        <title>Large-scale genome sequencing of mycorrhizal fungi provides insights into the early evolution of symbiotic traits.</title>
        <authorList>
            <person name="Miyauchi S."/>
            <person name="Kiss E."/>
            <person name="Kuo A."/>
            <person name="Drula E."/>
            <person name="Kohler A."/>
            <person name="Sanchez-Garcia M."/>
            <person name="Morin E."/>
            <person name="Andreopoulos B."/>
            <person name="Barry K.W."/>
            <person name="Bonito G."/>
            <person name="Buee M."/>
            <person name="Carver A."/>
            <person name="Chen C."/>
            <person name="Cichocki N."/>
            <person name="Clum A."/>
            <person name="Culley D."/>
            <person name="Crous P.W."/>
            <person name="Fauchery L."/>
            <person name="Girlanda M."/>
            <person name="Hayes R.D."/>
            <person name="Keri Z."/>
            <person name="LaButti K."/>
            <person name="Lipzen A."/>
            <person name="Lombard V."/>
            <person name="Magnuson J."/>
            <person name="Maillard F."/>
            <person name="Murat C."/>
            <person name="Nolan M."/>
            <person name="Ohm R.A."/>
            <person name="Pangilinan J."/>
            <person name="Pereira M.F."/>
            <person name="Perotto S."/>
            <person name="Peter M."/>
            <person name="Pfister S."/>
            <person name="Riley R."/>
            <person name="Sitrit Y."/>
            <person name="Stielow J.B."/>
            <person name="Szollosi G."/>
            <person name="Zifcakova L."/>
            <person name="Stursova M."/>
            <person name="Spatafora J.W."/>
            <person name="Tedersoo L."/>
            <person name="Vaario L.M."/>
            <person name="Yamada A."/>
            <person name="Yan M."/>
            <person name="Wang P."/>
            <person name="Xu J."/>
            <person name="Bruns T."/>
            <person name="Baldrian P."/>
            <person name="Vilgalys R."/>
            <person name="Dunand C."/>
            <person name="Henrissat B."/>
            <person name="Grigoriev I.V."/>
            <person name="Hibbett D."/>
            <person name="Nagy L.G."/>
            <person name="Martin F.M."/>
        </authorList>
    </citation>
    <scope>NUCLEOTIDE SEQUENCE</scope>
    <source>
        <strain evidence="1">P2</strain>
    </source>
</reference>
<dbReference type="EMBL" id="MU117961">
    <property type="protein sequence ID" value="KAF9654213.1"/>
    <property type="molecule type" value="Genomic_DNA"/>
</dbReference>
<proteinExistence type="predicted"/>
<accession>A0ACB6ZXU6</accession>